<dbReference type="EMBL" id="CP036275">
    <property type="protein sequence ID" value="QDU35761.1"/>
    <property type="molecule type" value="Genomic_DNA"/>
</dbReference>
<dbReference type="KEGG" id="mri:Mal4_00430"/>
<evidence type="ECO:0000313" key="3">
    <source>
        <dbReference type="Proteomes" id="UP000320496"/>
    </source>
</evidence>
<keyword evidence="3" id="KW-1185">Reference proteome</keyword>
<dbReference type="Proteomes" id="UP000320496">
    <property type="component" value="Chromosome"/>
</dbReference>
<keyword evidence="1" id="KW-0472">Membrane</keyword>
<evidence type="ECO:0000256" key="1">
    <source>
        <dbReference type="SAM" id="Phobius"/>
    </source>
</evidence>
<accession>A0A517YZV3</accession>
<evidence type="ECO:0000313" key="2">
    <source>
        <dbReference type="EMBL" id="QDU35761.1"/>
    </source>
</evidence>
<dbReference type="RefSeq" id="WP_145366466.1">
    <property type="nucleotide sequence ID" value="NZ_CP036275.1"/>
</dbReference>
<protein>
    <submittedName>
        <fullName evidence="2">Uncharacterized protein</fullName>
    </submittedName>
</protein>
<gene>
    <name evidence="2" type="ORF">Mal4_00430</name>
</gene>
<organism evidence="2 3">
    <name type="scientific">Maioricimonas rarisocia</name>
    <dbReference type="NCBI Taxonomy" id="2528026"/>
    <lineage>
        <taxon>Bacteria</taxon>
        <taxon>Pseudomonadati</taxon>
        <taxon>Planctomycetota</taxon>
        <taxon>Planctomycetia</taxon>
        <taxon>Planctomycetales</taxon>
        <taxon>Planctomycetaceae</taxon>
        <taxon>Maioricimonas</taxon>
    </lineage>
</organism>
<feature type="transmembrane region" description="Helical" evidence="1">
    <location>
        <begin position="421"/>
        <end position="441"/>
    </location>
</feature>
<proteinExistence type="predicted"/>
<keyword evidence="1" id="KW-1133">Transmembrane helix</keyword>
<dbReference type="AlphaFoldDB" id="A0A517YZV3"/>
<reference evidence="2 3" key="1">
    <citation type="submission" date="2019-02" db="EMBL/GenBank/DDBJ databases">
        <title>Deep-cultivation of Planctomycetes and their phenomic and genomic characterization uncovers novel biology.</title>
        <authorList>
            <person name="Wiegand S."/>
            <person name="Jogler M."/>
            <person name="Boedeker C."/>
            <person name="Pinto D."/>
            <person name="Vollmers J."/>
            <person name="Rivas-Marin E."/>
            <person name="Kohn T."/>
            <person name="Peeters S.H."/>
            <person name="Heuer A."/>
            <person name="Rast P."/>
            <person name="Oberbeckmann S."/>
            <person name="Bunk B."/>
            <person name="Jeske O."/>
            <person name="Meyerdierks A."/>
            <person name="Storesund J.E."/>
            <person name="Kallscheuer N."/>
            <person name="Luecker S."/>
            <person name="Lage O.M."/>
            <person name="Pohl T."/>
            <person name="Merkel B.J."/>
            <person name="Hornburger P."/>
            <person name="Mueller R.-W."/>
            <person name="Bruemmer F."/>
            <person name="Labrenz M."/>
            <person name="Spormann A.M."/>
            <person name="Op den Camp H."/>
            <person name="Overmann J."/>
            <person name="Amann R."/>
            <person name="Jetten M.S.M."/>
            <person name="Mascher T."/>
            <person name="Medema M.H."/>
            <person name="Devos D.P."/>
            <person name="Kaster A.-K."/>
            <person name="Ovreas L."/>
            <person name="Rohde M."/>
            <person name="Galperin M.Y."/>
            <person name="Jogler C."/>
        </authorList>
    </citation>
    <scope>NUCLEOTIDE SEQUENCE [LARGE SCALE GENOMIC DNA]</scope>
    <source>
        <strain evidence="2 3">Mal4</strain>
    </source>
</reference>
<keyword evidence="1" id="KW-0812">Transmembrane</keyword>
<sequence>MSAGKRLGWSISFLLVFVMSAGPLVGDDRPPHAYVTDPDAAVARLLELAVRDEENLGRIRTWSGSYDYHDRQLVMKNVAADGVTPVDPPVTDEAQTPEDAYERVPFRKVEDGVITFSLDVANNCYSMEMRSSDSATVNRADDNRAYASSLIPYHEMMFNRNGEVARFSPLLRYTFELDLPLLSSPAGARFDRSETGFVEKVRRVKRGGEDLLQGESVSSSMFSPLELFYQEGIPTHQRLRMYAKAIEDDPSLLDSDIRIAEQGEQVTVSATYHGPDPSETIVAEWSFDDSSGWLKARRSEVVVTGDGSRTLSDMTEWTYAKEDSNGIRVPQSVHLASYDDHGALTFDRTLTLVSSVVNTPVASDDFTLAQFPLEDGDRILGGEPGDTRVFYDAQLLSPADYASQLAESLSSSGKVTPQGHGWTLFYFNAFLISLVCIVLAWRTIRQGKPAGDNASGSQG</sequence>
<name>A0A517YZV3_9PLAN</name>